<reference evidence="1" key="1">
    <citation type="submission" date="2018-08" db="EMBL/GenBank/DDBJ databases">
        <title>A genome reference for cultivated species of the human gut microbiota.</title>
        <authorList>
            <person name="Zou Y."/>
            <person name="Xue W."/>
            <person name="Luo G."/>
        </authorList>
    </citation>
    <scope>NUCLEOTIDE SEQUENCE [LARGE SCALE GENOMIC DNA]</scope>
    <source>
        <strain evidence="1">TF05-5AC</strain>
    </source>
</reference>
<proteinExistence type="predicted"/>
<comment type="caution">
    <text evidence="1">The sequence shown here is derived from an EMBL/GenBank/DDBJ whole genome shotgun (WGS) entry which is preliminary data.</text>
</comment>
<organism evidence="1 2">
    <name type="scientific">Eisenbergiella massiliensis</name>
    <dbReference type="NCBI Taxonomy" id="1720294"/>
    <lineage>
        <taxon>Bacteria</taxon>
        <taxon>Bacillati</taxon>
        <taxon>Bacillota</taxon>
        <taxon>Clostridia</taxon>
        <taxon>Lachnospirales</taxon>
        <taxon>Lachnospiraceae</taxon>
        <taxon>Eisenbergiella</taxon>
    </lineage>
</organism>
<dbReference type="AlphaFoldDB" id="A0A3E3IDU9"/>
<dbReference type="EMBL" id="QVLV01000001">
    <property type="protein sequence ID" value="RGE65227.1"/>
    <property type="molecule type" value="Genomic_DNA"/>
</dbReference>
<dbReference type="GO" id="GO:0016301">
    <property type="term" value="F:kinase activity"/>
    <property type="evidence" value="ECO:0007669"/>
    <property type="project" value="UniProtKB-KW"/>
</dbReference>
<name>A0A3E3IDU9_9FIRM</name>
<keyword evidence="1" id="KW-0418">Kinase</keyword>
<evidence type="ECO:0000313" key="2">
    <source>
        <dbReference type="Proteomes" id="UP000260812"/>
    </source>
</evidence>
<feature type="non-terminal residue" evidence="1">
    <location>
        <position position="45"/>
    </location>
</feature>
<protein>
    <submittedName>
        <fullName evidence="1">Hydroxymethylpyrimidine/phosphomethylpyrimidine kinase</fullName>
    </submittedName>
</protein>
<keyword evidence="1" id="KW-0808">Transferase</keyword>
<keyword evidence="2" id="KW-1185">Reference proteome</keyword>
<evidence type="ECO:0000313" key="1">
    <source>
        <dbReference type="EMBL" id="RGE65227.1"/>
    </source>
</evidence>
<dbReference type="Proteomes" id="UP000260812">
    <property type="component" value="Unassembled WGS sequence"/>
</dbReference>
<sequence>MRKRGGKSSAHQRVRILLRKTRRQILCSPKGSHFASQNKEDWYSN</sequence>
<gene>
    <name evidence="1" type="ORF">DXC51_00515</name>
</gene>
<accession>A0A3E3IDU9</accession>